<keyword evidence="2" id="KW-1185">Reference proteome</keyword>
<dbReference type="AlphaFoldDB" id="A0A964E251"/>
<evidence type="ECO:0000313" key="1">
    <source>
        <dbReference type="EMBL" id="MCB8878882.1"/>
    </source>
</evidence>
<accession>A0A964E251</accession>
<comment type="caution">
    <text evidence="1">The sequence shown here is derived from an EMBL/GenBank/DDBJ whole genome shotgun (WGS) entry which is preliminary data.</text>
</comment>
<organism evidence="1 2">
    <name type="scientific">Acidisoma cellulosilyticum</name>
    <dbReference type="NCBI Taxonomy" id="2802395"/>
    <lineage>
        <taxon>Bacteria</taxon>
        <taxon>Pseudomonadati</taxon>
        <taxon>Pseudomonadota</taxon>
        <taxon>Alphaproteobacteria</taxon>
        <taxon>Acetobacterales</taxon>
        <taxon>Acidocellaceae</taxon>
        <taxon>Acidisoma</taxon>
    </lineage>
</organism>
<dbReference type="Gene3D" id="3.40.50.2300">
    <property type="match status" value="1"/>
</dbReference>
<dbReference type="InterPro" id="IPR011006">
    <property type="entry name" value="CheY-like_superfamily"/>
</dbReference>
<dbReference type="RefSeq" id="WP_227306078.1">
    <property type="nucleotide sequence ID" value="NZ_JAESVA010000001.1"/>
</dbReference>
<protein>
    <recommendedName>
        <fullName evidence="3">Response regulatory domain-containing protein</fullName>
    </recommendedName>
</protein>
<sequence length="81" mass="8894">MRLLLSEVTYASPTLSAYALVAGYDGKRRCVSIVDDDIAHCEMVSDILEPLGFAVQSFNSGAECILALRNRPADHIHDRSQ</sequence>
<evidence type="ECO:0008006" key="3">
    <source>
        <dbReference type="Google" id="ProtNLM"/>
    </source>
</evidence>
<proteinExistence type="predicted"/>
<reference evidence="1 2" key="1">
    <citation type="journal article" date="2021" name="Microorganisms">
        <title>Acidisoma silvae sp. nov. and Acidisomacellulosilytica sp. nov., Two Acidophilic Bacteria Isolated from Decaying Wood, Hydrolyzing Cellulose and Producing Poly-3-hydroxybutyrate.</title>
        <authorList>
            <person name="Mieszkin S."/>
            <person name="Pouder E."/>
            <person name="Uroz S."/>
            <person name="Simon-Colin C."/>
            <person name="Alain K."/>
        </authorList>
    </citation>
    <scope>NUCLEOTIDE SEQUENCE [LARGE SCALE GENOMIC DNA]</scope>
    <source>
        <strain evidence="1 2">HW T5.17</strain>
    </source>
</reference>
<dbReference type="Proteomes" id="UP000721844">
    <property type="component" value="Unassembled WGS sequence"/>
</dbReference>
<evidence type="ECO:0000313" key="2">
    <source>
        <dbReference type="Proteomes" id="UP000721844"/>
    </source>
</evidence>
<gene>
    <name evidence="1" type="ORF">ACELLULO517_01450</name>
</gene>
<name>A0A964E251_9PROT</name>
<dbReference type="SUPFAM" id="SSF52172">
    <property type="entry name" value="CheY-like"/>
    <property type="match status" value="1"/>
</dbReference>
<dbReference type="EMBL" id="JAESVA010000001">
    <property type="protein sequence ID" value="MCB8878882.1"/>
    <property type="molecule type" value="Genomic_DNA"/>
</dbReference>